<evidence type="ECO:0000256" key="8">
    <source>
        <dbReference type="ARBA" id="ARBA00046571"/>
    </source>
</evidence>
<dbReference type="FunFam" id="3.90.1170.10:FF:000002">
    <property type="entry name" value="60S ribosomal protein L10"/>
    <property type="match status" value="1"/>
</dbReference>
<dbReference type="InterPro" id="IPR000949">
    <property type="entry name" value="ELM2_dom"/>
</dbReference>
<evidence type="ECO:0000256" key="4">
    <source>
        <dbReference type="ARBA" id="ARBA00023242"/>
    </source>
</evidence>
<comment type="subunit">
    <text evidence="8">Component of the large ribosomal subunit. Mature ribosomes consist of a small (40S) and a large (60S) subunit. The 40S subunit contains about 33 different proteins and 1 molecule of RNA (18S). The 60S subunit contains about 49 different proteins and 3 molecules of RNA (28S, 5.8S and 5S).</text>
</comment>
<comment type="subcellular location">
    <subcellularLocation>
        <location evidence="1">Nucleus</location>
    </subcellularLocation>
</comment>
<dbReference type="NCBIfam" id="TIGR00279">
    <property type="entry name" value="uL16_euk_arch"/>
    <property type="match status" value="1"/>
</dbReference>
<dbReference type="PROSITE" id="PS51156">
    <property type="entry name" value="ELM2"/>
    <property type="match status" value="1"/>
</dbReference>
<evidence type="ECO:0000256" key="9">
    <source>
        <dbReference type="ARBA" id="ARBA00081317"/>
    </source>
</evidence>
<evidence type="ECO:0000256" key="10">
    <source>
        <dbReference type="SAM" id="MobiDB-lite"/>
    </source>
</evidence>
<organism evidence="12 13">
    <name type="scientific">Parastrongyloides trichosuri</name>
    <name type="common">Possum-specific nematode worm</name>
    <dbReference type="NCBI Taxonomy" id="131310"/>
    <lineage>
        <taxon>Eukaryota</taxon>
        <taxon>Metazoa</taxon>
        <taxon>Ecdysozoa</taxon>
        <taxon>Nematoda</taxon>
        <taxon>Chromadorea</taxon>
        <taxon>Rhabditida</taxon>
        <taxon>Tylenchina</taxon>
        <taxon>Panagrolaimomorpha</taxon>
        <taxon>Strongyloidoidea</taxon>
        <taxon>Strongyloididae</taxon>
        <taxon>Parastrongyloides</taxon>
    </lineage>
</organism>
<dbReference type="AlphaFoldDB" id="A0A0N4ZKU8"/>
<evidence type="ECO:0000313" key="12">
    <source>
        <dbReference type="Proteomes" id="UP000038045"/>
    </source>
</evidence>
<dbReference type="Gene3D" id="3.90.1170.10">
    <property type="entry name" value="Ribosomal protein L10e/L16"/>
    <property type="match status" value="1"/>
</dbReference>
<reference evidence="13" key="1">
    <citation type="submission" date="2017-02" db="UniProtKB">
        <authorList>
            <consortium name="WormBaseParasite"/>
        </authorList>
    </citation>
    <scope>IDENTIFICATION</scope>
</reference>
<dbReference type="PROSITE" id="PS01257">
    <property type="entry name" value="RIBOSOMAL_L10E"/>
    <property type="match status" value="1"/>
</dbReference>
<dbReference type="GO" id="GO:0005840">
    <property type="term" value="C:ribosome"/>
    <property type="evidence" value="ECO:0007669"/>
    <property type="project" value="UniProtKB-KW"/>
</dbReference>
<evidence type="ECO:0000256" key="5">
    <source>
        <dbReference type="ARBA" id="ARBA00023274"/>
    </source>
</evidence>
<dbReference type="CDD" id="cd01433">
    <property type="entry name" value="Ribosomal_L16_L10e"/>
    <property type="match status" value="1"/>
</dbReference>
<dbReference type="PANTHER" id="PTHR11726">
    <property type="entry name" value="60S RIBOSOMAL PROTEIN L10"/>
    <property type="match status" value="1"/>
</dbReference>
<feature type="compositionally biased region" description="Polar residues" evidence="10">
    <location>
        <begin position="1"/>
        <end position="12"/>
    </location>
</feature>
<dbReference type="GO" id="GO:0005634">
    <property type="term" value="C:nucleus"/>
    <property type="evidence" value="ECO:0007669"/>
    <property type="project" value="UniProtKB-SubCell"/>
</dbReference>
<comment type="similarity">
    <text evidence="2">Belongs to the universal ribosomal protein uL16 family.</text>
</comment>
<dbReference type="GO" id="GO:0006412">
    <property type="term" value="P:translation"/>
    <property type="evidence" value="ECO:0007669"/>
    <property type="project" value="InterPro"/>
</dbReference>
<feature type="domain" description="ELM2" evidence="11">
    <location>
        <begin position="87"/>
        <end position="177"/>
    </location>
</feature>
<dbReference type="WBParaSite" id="PTRK_0000873100.1">
    <property type="protein sequence ID" value="PTRK_0000873100.1"/>
    <property type="gene ID" value="PTRK_0000873100"/>
</dbReference>
<keyword evidence="4" id="KW-0539">Nucleus</keyword>
<evidence type="ECO:0000256" key="6">
    <source>
        <dbReference type="ARBA" id="ARBA00035198"/>
    </source>
</evidence>
<dbReference type="Pfam" id="PF00252">
    <property type="entry name" value="Ribosomal_L16"/>
    <property type="match status" value="1"/>
</dbReference>
<dbReference type="SUPFAM" id="SSF46689">
    <property type="entry name" value="Homeodomain-like"/>
    <property type="match status" value="1"/>
</dbReference>
<feature type="compositionally biased region" description="Acidic residues" evidence="10">
    <location>
        <begin position="32"/>
        <end position="46"/>
    </location>
</feature>
<dbReference type="SUPFAM" id="SSF54686">
    <property type="entry name" value="Ribosomal protein L16p/L10e"/>
    <property type="match status" value="1"/>
</dbReference>
<accession>A0A0N4ZKU8</accession>
<sequence>MDKNIITINGTSEIEREPTTDSQEDGSKEQTISDEDMEVDGDDDTMDEVNANVKTRSRRRENNEPFLALDVYKSNKTGANLLLQVKQEIRLGNQYQVDESLLNELDFMYNNPSLRKSKKFEGELLWNPRDPRNDEKKTTEIINEAKELDVPLETVLYTLQKSNFDYQSVHKKYPEKKISLVNWTPNEVIQFKYCFQRFGKQFHKYKCLLTTKTTKEVVERYFKYKYFDKYRSSPSLNEPLSHTEMAMKLVEKPFLKKSVEKDCINCGIKTGYYIEMVNKMIYCEYCYNYQKYNNKLPTKKIHTRNGELFDYEVCKIKVNAIRRNLIDSIKPPKNMETPIKVLFPPATKPPLQRHREFIQKHIEKKRYFEEFLTEYDKLWKIIERHKKYLENEIKYPHFGTHYFHVVNRELLPSAGNWTEWESVLQECIYDLCQTFQFNYILVEKELRGLASADVLRDFIKYYSPTCKRSNMGRRPARCYRYIKNKPYPKSRFCRGVPDPKIRIFDLGKKKAQYDEFPHCVHMISNEREHLSSEALEAARICANKYMVKNCGKDGFHMRVRKHPYHVVRINKMLSCAGADRLQTGMRGAYGKPQGLVARVGIDDILFSIRVKEGNVNHAIEAFRRAKFKFPGRQYIAVSKKWGFTKFAREDFQPLFDEGRLIPDGVNVKYANDHGPLSKWIMRQL</sequence>
<dbReference type="STRING" id="131310.A0A0N4ZKU8"/>
<dbReference type="InterPro" id="IPR009057">
    <property type="entry name" value="Homeodomain-like_sf"/>
</dbReference>
<dbReference type="InterPro" id="IPR001197">
    <property type="entry name" value="Ribosomal_uL16_euk_arch"/>
</dbReference>
<protein>
    <recommendedName>
        <fullName evidence="6">Large ribosomal subunit protein uL16</fullName>
    </recommendedName>
    <alternativeName>
        <fullName evidence="7">60S ribosomal protein L10</fullName>
    </alternativeName>
    <alternativeName>
        <fullName evidence="9">QM protein homolog</fullName>
    </alternativeName>
</protein>
<feature type="region of interest" description="Disordered" evidence="10">
    <location>
        <begin position="1"/>
        <end position="46"/>
    </location>
</feature>
<dbReference type="GO" id="GO:0003735">
    <property type="term" value="F:structural constituent of ribosome"/>
    <property type="evidence" value="ECO:0007669"/>
    <property type="project" value="InterPro"/>
</dbReference>
<dbReference type="InterPro" id="IPR018255">
    <property type="entry name" value="Ribosomal_uL16_CS_euk_arc"/>
</dbReference>
<keyword evidence="3" id="KW-0689">Ribosomal protein</keyword>
<evidence type="ECO:0000256" key="2">
    <source>
        <dbReference type="ARBA" id="ARBA00008931"/>
    </source>
</evidence>
<name>A0A0N4ZKU8_PARTI</name>
<evidence type="ECO:0000256" key="7">
    <source>
        <dbReference type="ARBA" id="ARBA00041208"/>
    </source>
</evidence>
<dbReference type="InterPro" id="IPR016180">
    <property type="entry name" value="Ribosomal_uL16_dom"/>
</dbReference>
<keyword evidence="12" id="KW-1185">Reference proteome</keyword>
<evidence type="ECO:0000256" key="1">
    <source>
        <dbReference type="ARBA" id="ARBA00004123"/>
    </source>
</evidence>
<dbReference type="Gene3D" id="1.10.10.60">
    <property type="entry name" value="Homeodomain-like"/>
    <property type="match status" value="1"/>
</dbReference>
<keyword evidence="5" id="KW-0687">Ribonucleoprotein</keyword>
<evidence type="ECO:0000256" key="3">
    <source>
        <dbReference type="ARBA" id="ARBA00022980"/>
    </source>
</evidence>
<dbReference type="Proteomes" id="UP000038045">
    <property type="component" value="Unplaced"/>
</dbReference>
<evidence type="ECO:0000259" key="11">
    <source>
        <dbReference type="PROSITE" id="PS51156"/>
    </source>
</evidence>
<dbReference type="InterPro" id="IPR036920">
    <property type="entry name" value="Ribosomal_uL16_sf"/>
</dbReference>
<dbReference type="InterPro" id="IPR047873">
    <property type="entry name" value="Ribosomal_uL16"/>
</dbReference>
<proteinExistence type="inferred from homology"/>
<evidence type="ECO:0000313" key="13">
    <source>
        <dbReference type="WBParaSite" id="PTRK_0000873100.1"/>
    </source>
</evidence>
<dbReference type="NCBIfam" id="NF003239">
    <property type="entry name" value="PRK04199.1-4"/>
    <property type="match status" value="1"/>
</dbReference>
<dbReference type="GO" id="GO:1990904">
    <property type="term" value="C:ribonucleoprotein complex"/>
    <property type="evidence" value="ECO:0007669"/>
    <property type="project" value="UniProtKB-KW"/>
</dbReference>